<evidence type="ECO:0000256" key="1">
    <source>
        <dbReference type="ARBA" id="ARBA00006739"/>
    </source>
</evidence>
<evidence type="ECO:0000313" key="5">
    <source>
        <dbReference type="EMBL" id="OAT80784.1"/>
    </source>
</evidence>
<dbReference type="STRING" id="1838280.A6M21_13065"/>
<evidence type="ECO:0000256" key="3">
    <source>
        <dbReference type="ARBA" id="ARBA00022679"/>
    </source>
</evidence>
<comment type="caution">
    <text evidence="5">The sequence shown here is derived from an EMBL/GenBank/DDBJ whole genome shotgun (WGS) entry which is preliminary data.</text>
</comment>
<comment type="similarity">
    <text evidence="1">Belongs to the glycosyltransferase 2 family.</text>
</comment>
<protein>
    <submittedName>
        <fullName evidence="5">Glycosyl transferase family 2</fullName>
    </submittedName>
</protein>
<keyword evidence="4" id="KW-1133">Transmembrane helix</keyword>
<keyword evidence="2" id="KW-0328">Glycosyltransferase</keyword>
<sequence>MKEIILALQTLLMLFTLYYIFISFFSFHRRPENYSTPPGAAFAVVIAAHNEEKVIGELIKSVFQLDYPRHLYQVFVIADNCTDRTAGIASALGATVIKRFNDREKGKGYALEYGFQKIHGLPRHFDAFVVLDADNLISPNFLTIMNHRLAQGEKIIQGYLDTKNPQDSWVSRSIYVGYLITDRFWQLAKYNLGLTCALGGTGMCIASDVLRKFGWGMTSLTEDLEFQTKTLFCGMRVNWAHDAVVYDEKPLTMKQSWRQRQRWMQGHCNVAGRYFFKLFKEGLLTLDFRKIDGAIYLLQPYFTMLMGLALVYSIFNWHQVNPWWFGGGFVFQYLYLGLALYLEKAPARTFVWLLYYPVFTLTWIPITFAGFIHRNNKVWSHTKHVRDISIEHLRSQIQ</sequence>
<dbReference type="OrthoDB" id="9797391at2"/>
<accession>A0A1B7LD37</accession>
<feature type="transmembrane region" description="Helical" evidence="4">
    <location>
        <begin position="6"/>
        <end position="27"/>
    </location>
</feature>
<evidence type="ECO:0000313" key="6">
    <source>
        <dbReference type="Proteomes" id="UP000078532"/>
    </source>
</evidence>
<dbReference type="CDD" id="cd06438">
    <property type="entry name" value="EpsO_like"/>
    <property type="match status" value="1"/>
</dbReference>
<dbReference type="RefSeq" id="WP_066669563.1">
    <property type="nucleotide sequence ID" value="NZ_LYVF01000174.1"/>
</dbReference>
<feature type="transmembrane region" description="Helical" evidence="4">
    <location>
        <begin position="354"/>
        <end position="372"/>
    </location>
</feature>
<keyword evidence="4" id="KW-0472">Membrane</keyword>
<dbReference type="PANTHER" id="PTHR43630">
    <property type="entry name" value="POLY-BETA-1,6-N-ACETYL-D-GLUCOSAMINE SYNTHASE"/>
    <property type="match status" value="1"/>
</dbReference>
<keyword evidence="6" id="KW-1185">Reference proteome</keyword>
<dbReference type="Pfam" id="PF13641">
    <property type="entry name" value="Glyco_tranf_2_3"/>
    <property type="match status" value="1"/>
</dbReference>
<dbReference type="AlphaFoldDB" id="A0A1B7LD37"/>
<reference evidence="5 6" key="1">
    <citation type="submission" date="2016-04" db="EMBL/GenBank/DDBJ databases">
        <authorList>
            <person name="Evans L.H."/>
            <person name="Alamgir A."/>
            <person name="Owens N."/>
            <person name="Weber N.D."/>
            <person name="Virtaneva K."/>
            <person name="Barbian K."/>
            <person name="Babar A."/>
            <person name="Rosenke K."/>
        </authorList>
    </citation>
    <scope>NUCLEOTIDE SEQUENCE [LARGE SCALE GENOMIC DNA]</scope>
    <source>
        <strain evidence="5 6">LMa1</strain>
    </source>
</reference>
<evidence type="ECO:0000256" key="4">
    <source>
        <dbReference type="SAM" id="Phobius"/>
    </source>
</evidence>
<proteinExistence type="inferred from homology"/>
<dbReference type="InterPro" id="IPR029044">
    <property type="entry name" value="Nucleotide-diphossugar_trans"/>
</dbReference>
<dbReference type="Gene3D" id="3.90.550.10">
    <property type="entry name" value="Spore Coat Polysaccharide Biosynthesis Protein SpsA, Chain A"/>
    <property type="match status" value="1"/>
</dbReference>
<keyword evidence="3 5" id="KW-0808">Transferase</keyword>
<gene>
    <name evidence="5" type="ORF">A6M21_13065</name>
</gene>
<dbReference type="Proteomes" id="UP000078532">
    <property type="component" value="Unassembled WGS sequence"/>
</dbReference>
<dbReference type="EMBL" id="LYVF01000174">
    <property type="protein sequence ID" value="OAT80784.1"/>
    <property type="molecule type" value="Genomic_DNA"/>
</dbReference>
<dbReference type="PANTHER" id="PTHR43630:SF1">
    <property type="entry name" value="POLY-BETA-1,6-N-ACETYL-D-GLUCOSAMINE SYNTHASE"/>
    <property type="match status" value="1"/>
</dbReference>
<feature type="transmembrane region" description="Helical" evidence="4">
    <location>
        <begin position="294"/>
        <end position="317"/>
    </location>
</feature>
<organism evidence="5 6">
    <name type="scientific">Desulfotomaculum copahuensis</name>
    <dbReference type="NCBI Taxonomy" id="1838280"/>
    <lineage>
        <taxon>Bacteria</taxon>
        <taxon>Bacillati</taxon>
        <taxon>Bacillota</taxon>
        <taxon>Clostridia</taxon>
        <taxon>Eubacteriales</taxon>
        <taxon>Desulfotomaculaceae</taxon>
        <taxon>Desulfotomaculum</taxon>
    </lineage>
</organism>
<dbReference type="SUPFAM" id="SSF53448">
    <property type="entry name" value="Nucleotide-diphospho-sugar transferases"/>
    <property type="match status" value="1"/>
</dbReference>
<name>A0A1B7LD37_9FIRM</name>
<dbReference type="GO" id="GO:0016757">
    <property type="term" value="F:glycosyltransferase activity"/>
    <property type="evidence" value="ECO:0007669"/>
    <property type="project" value="UniProtKB-KW"/>
</dbReference>
<evidence type="ECO:0000256" key="2">
    <source>
        <dbReference type="ARBA" id="ARBA00022676"/>
    </source>
</evidence>
<feature type="transmembrane region" description="Helical" evidence="4">
    <location>
        <begin position="323"/>
        <end position="342"/>
    </location>
</feature>
<keyword evidence="4" id="KW-0812">Transmembrane</keyword>